<protein>
    <submittedName>
        <fullName evidence="1">Uncharacterized protein</fullName>
    </submittedName>
</protein>
<reference evidence="1" key="1">
    <citation type="submission" date="2023-07" db="EMBL/GenBank/DDBJ databases">
        <title>Sorghum-associated microbial communities from plants grown in Nebraska, USA.</title>
        <authorList>
            <person name="Schachtman D."/>
        </authorList>
    </citation>
    <scope>NUCLEOTIDE SEQUENCE</scope>
    <source>
        <strain evidence="1">2697</strain>
    </source>
</reference>
<proteinExistence type="predicted"/>
<evidence type="ECO:0000313" key="1">
    <source>
        <dbReference type="EMBL" id="MDR6783306.1"/>
    </source>
</evidence>
<accession>A0ACC6KVP0</accession>
<sequence length="406" mass="45012">MTKNTERLDELFALHLNQSATEMEQEEFWSYVNDPMYEQEVKNLVAVLYSESENVSVISEDERAVILAEVFSPQRKPVPLPPPVARKLNLWPRIAIAAAIATIIFGAGLYYYNLNNNIEQSDQVALKNDVAPGKSGATLTLANGKKIKLSDATNGELAKEAGVVISKTADGQLVYEIKGSKSGPGKINTLSTAKGETYQVRLPDGSLVYLNAASSLTYSANLNERGKRRVKLDGEGYFEIAKDKAHPFIVSTDKQEVEVLGTHFNINSYVDEPVTATTLLEGSVKVTSLVGARQTPTLKPDQQALNDGRAIVVKAVDTDNITDWKDGDFNLNRVDFKSAMRKIARWYDVEVIYEDAVPEDFETVGWVSRDRKLSSVLKSIESMGIIRFKVEGRKIYVLKNNKRSSP</sequence>
<dbReference type="Proteomes" id="UP001246858">
    <property type="component" value="Unassembled WGS sequence"/>
</dbReference>
<comment type="caution">
    <text evidence="1">The sequence shown here is derived from an EMBL/GenBank/DDBJ whole genome shotgun (WGS) entry which is preliminary data.</text>
</comment>
<organism evidence="1 2">
    <name type="scientific">Pedobacter africanus</name>
    <dbReference type="NCBI Taxonomy" id="151894"/>
    <lineage>
        <taxon>Bacteria</taxon>
        <taxon>Pseudomonadati</taxon>
        <taxon>Bacteroidota</taxon>
        <taxon>Sphingobacteriia</taxon>
        <taxon>Sphingobacteriales</taxon>
        <taxon>Sphingobacteriaceae</taxon>
        <taxon>Pedobacter</taxon>
    </lineage>
</organism>
<keyword evidence="2" id="KW-1185">Reference proteome</keyword>
<name>A0ACC6KVP0_9SPHI</name>
<gene>
    <name evidence="1" type="ORF">J2X78_001858</name>
</gene>
<dbReference type="EMBL" id="JAVDTF010000001">
    <property type="protein sequence ID" value="MDR6783306.1"/>
    <property type="molecule type" value="Genomic_DNA"/>
</dbReference>
<evidence type="ECO:0000313" key="2">
    <source>
        <dbReference type="Proteomes" id="UP001246858"/>
    </source>
</evidence>